<dbReference type="AlphaFoldDB" id="A0A420Y9Z5"/>
<dbReference type="InterPro" id="IPR013087">
    <property type="entry name" value="Znf_C2H2_type"/>
</dbReference>
<proteinExistence type="inferred from homology"/>
<dbReference type="SMART" id="SM00327">
    <property type="entry name" value="VWA"/>
    <property type="match status" value="1"/>
</dbReference>
<feature type="zinc finger region" description="C4-type" evidence="13">
    <location>
        <begin position="331"/>
        <end position="348"/>
    </location>
</feature>
<evidence type="ECO:0000256" key="10">
    <source>
        <dbReference type="ARBA" id="ARBA00023204"/>
    </source>
</evidence>
<dbReference type="Proteomes" id="UP000275385">
    <property type="component" value="Unassembled WGS sequence"/>
</dbReference>
<keyword evidence="4 12" id="KW-0479">Metal-binding</keyword>
<dbReference type="GO" id="GO:0005675">
    <property type="term" value="C:transcription factor TFIIH holo complex"/>
    <property type="evidence" value="ECO:0007669"/>
    <property type="project" value="UniProtKB-UniRule"/>
</dbReference>
<dbReference type="PIRSF" id="PIRSF015919">
    <property type="entry name" value="TFIIH_SSL1"/>
    <property type="match status" value="1"/>
</dbReference>
<dbReference type="PROSITE" id="PS50234">
    <property type="entry name" value="VWFA"/>
    <property type="match status" value="1"/>
</dbReference>
<evidence type="ECO:0000256" key="2">
    <source>
        <dbReference type="ARBA" id="ARBA00004123"/>
    </source>
</evidence>
<keyword evidence="11 12" id="KW-0539">Nucleus</keyword>
<evidence type="ECO:0000256" key="13">
    <source>
        <dbReference type="PIRSR" id="PIRSR015919-1"/>
    </source>
</evidence>
<dbReference type="InterPro" id="IPR012170">
    <property type="entry name" value="TFIIH_SSL1/p44"/>
</dbReference>
<comment type="similarity">
    <text evidence="3 12">Belongs to the GTF2H2 family.</text>
</comment>
<dbReference type="EMBL" id="QVQW01000028">
    <property type="protein sequence ID" value="RKU44706.1"/>
    <property type="molecule type" value="Genomic_DNA"/>
</dbReference>
<keyword evidence="10" id="KW-0234">DNA repair</keyword>
<dbReference type="InterPro" id="IPR004595">
    <property type="entry name" value="TFIIH_C1-like_dom"/>
</dbReference>
<keyword evidence="9 12" id="KW-0804">Transcription</keyword>
<dbReference type="PANTHER" id="PTHR12695:SF2">
    <property type="entry name" value="GENERAL TRANSCRIPTION FACTOR IIH SUBUNIT 2-RELATED"/>
    <property type="match status" value="1"/>
</dbReference>
<dbReference type="Gene3D" id="3.30.40.10">
    <property type="entry name" value="Zinc/RING finger domain, C3HC4 (zinc finger)"/>
    <property type="match status" value="1"/>
</dbReference>
<dbReference type="FunFam" id="3.30.40.10:FF:000477">
    <property type="entry name" value="General transcription and DNA repair factor IIH"/>
    <property type="match status" value="1"/>
</dbReference>
<dbReference type="PROSITE" id="PS00028">
    <property type="entry name" value="ZINC_FINGER_C2H2_1"/>
    <property type="match status" value="1"/>
</dbReference>
<evidence type="ECO:0000256" key="5">
    <source>
        <dbReference type="ARBA" id="ARBA00022763"/>
    </source>
</evidence>
<comment type="subcellular location">
    <subcellularLocation>
        <location evidence="2 12">Nucleus</location>
    </subcellularLocation>
</comment>
<feature type="region of interest" description="Disordered" evidence="14">
    <location>
        <begin position="1"/>
        <end position="46"/>
    </location>
</feature>
<dbReference type="FunFam" id="3.40.50.410:FF:000015">
    <property type="entry name" value="General transcription factor IIH subunit 2"/>
    <property type="match status" value="1"/>
</dbReference>
<evidence type="ECO:0000256" key="6">
    <source>
        <dbReference type="ARBA" id="ARBA00022771"/>
    </source>
</evidence>
<evidence type="ECO:0000256" key="3">
    <source>
        <dbReference type="ARBA" id="ARBA00006092"/>
    </source>
</evidence>
<evidence type="ECO:0000256" key="1">
    <source>
        <dbReference type="ARBA" id="ARBA00002817"/>
    </source>
</evidence>
<evidence type="ECO:0000313" key="17">
    <source>
        <dbReference type="Proteomes" id="UP000275385"/>
    </source>
</evidence>
<evidence type="ECO:0000259" key="15">
    <source>
        <dbReference type="PROSITE" id="PS50234"/>
    </source>
</evidence>
<name>A0A420Y9Z5_9PEZI</name>
<sequence length="518" mass="56604">MADSDGEYAELSDDEVPSRSAGAAAGSSSRNSKFGKVNSRRSRNDARKAAWEDVKRSWEDVVETADGSITVAELLEAEKRRRLMRDTTPLQRGIIRHLMLVIDMSFAMTDKDLLPNRYTLTLNYAVDFVREYYEQNPISQLGIIGMRDGVAVRISDMSGNPADHIEKLRKWNTDREPSGNPSLQNALEMCRGALFHAPTHGTREVLIIYGALLSSDPGDIHDTLTALIKDRIRVSIIGLSAQVAICAELCSKTNAGDESTYAIALHEQHFKELLLAATTPPVTLKSADPRDDPANQASLLMMGFPSRKLEPEGIVTACACHNKESREGYSCTRCFAKVCRLPTECPVCGLTLILSTHLARSYHHLFPLKNWVEVSWEEAEKAGSVACLACQAPFPPLSVRAARGKGKGKGTATGVIPASETRGVSESGRYACQVCGNHFCIDCDVFCHEVVHNCPGCLSDTRPRQGDQQEVDGDRMEGLETQVVKAMGATGLGGDTVVRDTVGMDIDTRREPDDILGH</sequence>
<dbReference type="NCBIfam" id="TIGR00622">
    <property type="entry name" value="ssl1"/>
    <property type="match status" value="1"/>
</dbReference>
<keyword evidence="8 12" id="KW-0805">Transcription regulation</keyword>
<dbReference type="SUPFAM" id="SSF53300">
    <property type="entry name" value="vWA-like"/>
    <property type="match status" value="1"/>
</dbReference>
<evidence type="ECO:0000256" key="14">
    <source>
        <dbReference type="SAM" id="MobiDB-lite"/>
    </source>
</evidence>
<dbReference type="InterPro" id="IPR036465">
    <property type="entry name" value="vWFA_dom_sf"/>
</dbReference>
<dbReference type="STRING" id="177199.A0A420Y9Z5"/>
<keyword evidence="5" id="KW-0227">DNA damage</keyword>
<dbReference type="GO" id="GO:0000439">
    <property type="term" value="C:transcription factor TFIIH core complex"/>
    <property type="evidence" value="ECO:0007669"/>
    <property type="project" value="UniProtKB-UniRule"/>
</dbReference>
<evidence type="ECO:0000256" key="7">
    <source>
        <dbReference type="ARBA" id="ARBA00022833"/>
    </source>
</evidence>
<evidence type="ECO:0000256" key="11">
    <source>
        <dbReference type="ARBA" id="ARBA00023242"/>
    </source>
</evidence>
<comment type="caution">
    <text evidence="16">The sequence shown here is derived from an EMBL/GenBank/DDBJ whole genome shotgun (WGS) entry which is preliminary data.</text>
</comment>
<organism evidence="16 17">
    <name type="scientific">Coniochaeta pulveracea</name>
    <dbReference type="NCBI Taxonomy" id="177199"/>
    <lineage>
        <taxon>Eukaryota</taxon>
        <taxon>Fungi</taxon>
        <taxon>Dikarya</taxon>
        <taxon>Ascomycota</taxon>
        <taxon>Pezizomycotina</taxon>
        <taxon>Sordariomycetes</taxon>
        <taxon>Sordariomycetidae</taxon>
        <taxon>Coniochaetales</taxon>
        <taxon>Coniochaetaceae</taxon>
        <taxon>Coniochaeta</taxon>
    </lineage>
</organism>
<dbReference type="InterPro" id="IPR002035">
    <property type="entry name" value="VWF_A"/>
</dbReference>
<dbReference type="CDD" id="cd01453">
    <property type="entry name" value="vWA_transcription_factor_IIH_type"/>
    <property type="match status" value="1"/>
</dbReference>
<evidence type="ECO:0000256" key="4">
    <source>
        <dbReference type="ARBA" id="ARBA00022723"/>
    </source>
</evidence>
<feature type="domain" description="VWFA" evidence="15">
    <location>
        <begin position="97"/>
        <end position="282"/>
    </location>
</feature>
<feature type="compositionally biased region" description="Acidic residues" evidence="14">
    <location>
        <begin position="1"/>
        <end position="15"/>
    </location>
</feature>
<protein>
    <recommendedName>
        <fullName evidence="12">General transcription and DNA repair factor IIH</fullName>
    </recommendedName>
</protein>
<dbReference type="GO" id="GO:0008270">
    <property type="term" value="F:zinc ion binding"/>
    <property type="evidence" value="ECO:0007669"/>
    <property type="project" value="UniProtKB-UniRule"/>
</dbReference>
<keyword evidence="6" id="KW-0863">Zinc-finger</keyword>
<reference evidence="16 17" key="1">
    <citation type="submission" date="2018-08" db="EMBL/GenBank/DDBJ databases">
        <title>Draft genome of the lignicolous fungus Coniochaeta pulveracea.</title>
        <authorList>
            <person name="Borstlap C.J."/>
            <person name="De Witt R.N."/>
            <person name="Botha A."/>
            <person name="Volschenk H."/>
        </authorList>
    </citation>
    <scope>NUCLEOTIDE SEQUENCE [LARGE SCALE GENOMIC DNA]</scope>
    <source>
        <strain evidence="16 17">CAB683</strain>
    </source>
</reference>
<dbReference type="OrthoDB" id="284275at2759"/>
<dbReference type="Gene3D" id="3.40.50.410">
    <property type="entry name" value="von Willebrand factor, type A domain"/>
    <property type="match status" value="1"/>
</dbReference>
<dbReference type="GO" id="GO:0006289">
    <property type="term" value="P:nucleotide-excision repair"/>
    <property type="evidence" value="ECO:0007669"/>
    <property type="project" value="UniProtKB-UniRule"/>
</dbReference>
<keyword evidence="17" id="KW-1185">Reference proteome</keyword>
<dbReference type="InterPro" id="IPR007198">
    <property type="entry name" value="Ssl1-like"/>
</dbReference>
<gene>
    <name evidence="16" type="ORF">DL546_006462</name>
</gene>
<evidence type="ECO:0000256" key="9">
    <source>
        <dbReference type="ARBA" id="ARBA00023163"/>
    </source>
</evidence>
<dbReference type="PANTHER" id="PTHR12695">
    <property type="entry name" value="GENERAL TRANSCRIPTION FACTOR IIH SUBUNIT 2"/>
    <property type="match status" value="1"/>
</dbReference>
<dbReference type="GO" id="GO:0006367">
    <property type="term" value="P:transcription initiation at RNA polymerase II promoter"/>
    <property type="evidence" value="ECO:0007669"/>
    <property type="project" value="UniProtKB-ARBA"/>
</dbReference>
<dbReference type="InterPro" id="IPR013083">
    <property type="entry name" value="Znf_RING/FYVE/PHD"/>
</dbReference>
<dbReference type="Pfam" id="PF04056">
    <property type="entry name" value="Ssl1"/>
    <property type="match status" value="1"/>
</dbReference>
<dbReference type="GO" id="GO:0006357">
    <property type="term" value="P:regulation of transcription by RNA polymerase II"/>
    <property type="evidence" value="ECO:0007669"/>
    <property type="project" value="UniProtKB-UniRule"/>
</dbReference>
<dbReference type="SMART" id="SM01047">
    <property type="entry name" value="C1_4"/>
    <property type="match status" value="1"/>
</dbReference>
<dbReference type="Pfam" id="PF07975">
    <property type="entry name" value="C1_4"/>
    <property type="match status" value="1"/>
</dbReference>
<accession>A0A420Y9Z5</accession>
<evidence type="ECO:0000313" key="16">
    <source>
        <dbReference type="EMBL" id="RKU44706.1"/>
    </source>
</evidence>
<evidence type="ECO:0000256" key="8">
    <source>
        <dbReference type="ARBA" id="ARBA00023015"/>
    </source>
</evidence>
<feature type="compositionally biased region" description="Low complexity" evidence="14">
    <location>
        <begin position="18"/>
        <end position="30"/>
    </location>
</feature>
<dbReference type="InterPro" id="IPR046349">
    <property type="entry name" value="C1-like_sf"/>
</dbReference>
<keyword evidence="7 12" id="KW-0862">Zinc</keyword>
<dbReference type="SUPFAM" id="SSF57889">
    <property type="entry name" value="Cysteine-rich domain"/>
    <property type="match status" value="1"/>
</dbReference>
<evidence type="ECO:0000256" key="12">
    <source>
        <dbReference type="PIRNR" id="PIRNR015919"/>
    </source>
</evidence>
<comment type="function">
    <text evidence="1">Component of the general transcription and DNA repair factor IIH (TFIIH) core complex, which is involved in general and transcription-coupled nucleotide excision repair (NER) of damaged DNA and, when complexed to TFIIK, in RNA transcription by RNA polymerase II. In NER, TFIIH acts by opening DNA around the lesion to allow the excision of the damaged oligonucleotide and its replacement by a new DNA fragment. In transcription, TFIIH has an essential role in transcription initiation. When the pre-initiation complex (PIC) has been established, TFIIH is required for promoter opening and promoter escape. Phosphorylation of the C-terminal tail (CTD) of the largest subunit of RNA polymerase II by the kinase module TFIIK controls the initiation of transcription.</text>
</comment>